<dbReference type="PANTHER" id="PTHR23077">
    <property type="entry name" value="AAA-FAMILY ATPASE"/>
    <property type="match status" value="1"/>
</dbReference>
<dbReference type="InterPro" id="IPR003959">
    <property type="entry name" value="ATPase_AAA_core"/>
</dbReference>
<dbReference type="EMBL" id="JAHQXE010000005">
    <property type="protein sequence ID" value="MBV0903163.1"/>
    <property type="molecule type" value="Genomic_DNA"/>
</dbReference>
<evidence type="ECO:0000256" key="5">
    <source>
        <dbReference type="SAM" id="MobiDB-lite"/>
    </source>
</evidence>
<keyword evidence="3" id="KW-0547">Nucleotide-binding</keyword>
<feature type="domain" description="AAA+ ATPase" evidence="6">
    <location>
        <begin position="229"/>
        <end position="364"/>
    </location>
</feature>
<evidence type="ECO:0000256" key="4">
    <source>
        <dbReference type="ARBA" id="ARBA00022840"/>
    </source>
</evidence>
<dbReference type="FunFam" id="1.10.8.60:FF:000178">
    <property type="entry name" value="CDC48/VCP homolog, AAA superfamily"/>
    <property type="match status" value="1"/>
</dbReference>
<dbReference type="SMART" id="SM01073">
    <property type="entry name" value="CDC48_N"/>
    <property type="match status" value="1"/>
</dbReference>
<reference evidence="9" key="1">
    <citation type="submission" date="2021-06" db="EMBL/GenBank/DDBJ databases">
        <title>New haloarchaea isolates fom saline soil.</title>
        <authorList>
            <person name="Duran-Viseras A."/>
            <person name="Sanchez-Porro C.S."/>
            <person name="Ventosa A."/>
        </authorList>
    </citation>
    <scope>NUCLEOTIDE SEQUENCE</scope>
    <source>
        <strain evidence="9">JCM 18369</strain>
    </source>
</reference>
<feature type="domain" description="AAA+ ATPase" evidence="6">
    <location>
        <begin position="486"/>
        <end position="621"/>
    </location>
</feature>
<evidence type="ECO:0000313" key="10">
    <source>
        <dbReference type="Proteomes" id="UP001166304"/>
    </source>
</evidence>
<dbReference type="GO" id="GO:0005524">
    <property type="term" value="F:ATP binding"/>
    <property type="evidence" value="ECO:0007669"/>
    <property type="project" value="UniProtKB-KW"/>
</dbReference>
<dbReference type="Pfam" id="PF00004">
    <property type="entry name" value="AAA"/>
    <property type="match status" value="2"/>
</dbReference>
<evidence type="ECO:0000256" key="2">
    <source>
        <dbReference type="ARBA" id="ARBA00022737"/>
    </source>
</evidence>
<dbReference type="PANTHER" id="PTHR23077:SF171">
    <property type="entry name" value="NUCLEAR VALOSIN-CONTAINING PROTEIN-LIKE"/>
    <property type="match status" value="1"/>
</dbReference>
<name>A0AA41G2I7_9EURY</name>
<dbReference type="FunFam" id="3.40.50.300:FF:000018">
    <property type="entry name" value="Cell division control 48"/>
    <property type="match status" value="1"/>
</dbReference>
<gene>
    <name evidence="9" type="ORF">KTS37_15330</name>
</gene>
<protein>
    <submittedName>
        <fullName evidence="9">CDC48 family AAA ATPase</fullName>
    </submittedName>
</protein>
<dbReference type="InterPro" id="IPR009010">
    <property type="entry name" value="Asp_de-COase-like_dom_sf"/>
</dbReference>
<evidence type="ECO:0000259" key="7">
    <source>
        <dbReference type="SMART" id="SM01072"/>
    </source>
</evidence>
<proteinExistence type="inferred from homology"/>
<dbReference type="Pfam" id="PF02359">
    <property type="entry name" value="CDC48_N"/>
    <property type="match status" value="1"/>
</dbReference>
<dbReference type="Proteomes" id="UP001166304">
    <property type="component" value="Unassembled WGS sequence"/>
</dbReference>
<dbReference type="InterPro" id="IPR027417">
    <property type="entry name" value="P-loop_NTPase"/>
</dbReference>
<dbReference type="Gene3D" id="2.40.40.20">
    <property type="match status" value="1"/>
</dbReference>
<evidence type="ECO:0000313" key="9">
    <source>
        <dbReference type="EMBL" id="MBV0903163.1"/>
    </source>
</evidence>
<dbReference type="Gene3D" id="3.40.50.300">
    <property type="entry name" value="P-loop containing nucleotide triphosphate hydrolases"/>
    <property type="match status" value="2"/>
</dbReference>
<dbReference type="NCBIfam" id="TIGR01243">
    <property type="entry name" value="CDC48"/>
    <property type="match status" value="1"/>
</dbReference>
<comment type="similarity">
    <text evidence="1">Belongs to the AAA ATPase family. CDC48 subfamily.</text>
</comment>
<dbReference type="GO" id="GO:0005737">
    <property type="term" value="C:cytoplasm"/>
    <property type="evidence" value="ECO:0007669"/>
    <property type="project" value="UniProtKB-ARBA"/>
</dbReference>
<organism evidence="9 10">
    <name type="scientific">Haloarcula salina</name>
    <dbReference type="NCBI Taxonomy" id="1429914"/>
    <lineage>
        <taxon>Archaea</taxon>
        <taxon>Methanobacteriati</taxon>
        <taxon>Methanobacteriota</taxon>
        <taxon>Stenosarchaea group</taxon>
        <taxon>Halobacteria</taxon>
        <taxon>Halobacteriales</taxon>
        <taxon>Haloarculaceae</taxon>
        <taxon>Haloarcula</taxon>
    </lineage>
</organism>
<comment type="caution">
    <text evidence="9">The sequence shown here is derived from an EMBL/GenBank/DDBJ whole genome shotgun (WGS) entry which is preliminary data.</text>
</comment>
<dbReference type="GO" id="GO:0016887">
    <property type="term" value="F:ATP hydrolysis activity"/>
    <property type="evidence" value="ECO:0007669"/>
    <property type="project" value="InterPro"/>
</dbReference>
<dbReference type="FunFam" id="3.40.50.300:FF:000012">
    <property type="entry name" value="Transitional endoplasmic reticulum ATPase"/>
    <property type="match status" value="1"/>
</dbReference>
<dbReference type="SMART" id="SM00382">
    <property type="entry name" value="AAA"/>
    <property type="match status" value="2"/>
</dbReference>
<dbReference type="InterPro" id="IPR005938">
    <property type="entry name" value="AAA_ATPase_CDC48"/>
</dbReference>
<keyword evidence="4" id="KW-0067">ATP-binding</keyword>
<dbReference type="SMART" id="SM01072">
    <property type="entry name" value="CDC48_2"/>
    <property type="match status" value="1"/>
</dbReference>
<dbReference type="InterPro" id="IPR003960">
    <property type="entry name" value="ATPase_AAA_CS"/>
</dbReference>
<dbReference type="RefSeq" id="WP_162413909.1">
    <property type="nucleotide sequence ID" value="NZ_JAHQXE010000005.1"/>
</dbReference>
<feature type="domain" description="CDC48 N-terminal subdomain" evidence="8">
    <location>
        <begin position="10"/>
        <end position="91"/>
    </location>
</feature>
<dbReference type="InterPro" id="IPR003593">
    <property type="entry name" value="AAA+_ATPase"/>
</dbReference>
<dbReference type="InterPro" id="IPR004201">
    <property type="entry name" value="Cdc48_dom2"/>
</dbReference>
<dbReference type="InterPro" id="IPR041569">
    <property type="entry name" value="AAA_lid_3"/>
</dbReference>
<dbReference type="InterPro" id="IPR050168">
    <property type="entry name" value="AAA_ATPase_domain"/>
</dbReference>
<dbReference type="Gene3D" id="3.10.330.10">
    <property type="match status" value="1"/>
</dbReference>
<feature type="domain" description="CDC48" evidence="7">
    <location>
        <begin position="106"/>
        <end position="166"/>
    </location>
</feature>
<feature type="region of interest" description="Disordered" evidence="5">
    <location>
        <begin position="159"/>
        <end position="194"/>
    </location>
</feature>
<sequence length="707" mass="75786">MSGSSDAGIELTVEGANKRDAGRGIARLPESAREELGVLSGSPVIIEGDGMTVVKVWPADDDGSFVRIDSDTRANAGVNIGDSVTVTSGSVSEAREIAVQPVEAMPGENDYEHMVRTRLVDQIIQADERTHIEGLGTFLVRETAPSGPVRVTDSTRVSVLPGLNATSGSSGEREEDAGTGTPNAPSAEADSGVSYEDIGGLDEELDRIREMIEMPLSEPEEFRRLGIDPPSGVLLHGPPGTGKTLIARAVANEVNAYFDTISGPEIVSKYKGESEERLREAFETAEANAPAILFVDEIDSIAGSRDEDADMENRVVAQLLTLMDGLEDRGRVVVIGATNRVDAIDPALRRGGRFDREIEIGVPGEHGRREILDVHTREMPLADDVDLNRIAAQTHGFVGADLASLTTEAAMAALRAERDDGSVHREDFETALATVDPSAMREYVAESPTATFDDVGGLEGVKQTLTETIEWPLAYGELFAATNTDPPSGILLYGPPGTGKTLLARAVAGESDVNFIHVAGPEIMDRYVGESEEAVRELFERARQTAPSIIFLDEIDAIASHRGQGNEVTERVVSQLLAELDGITENPNLVVLAATNRRDIIDDALLRPGRLEQHVEVPEPDHDAREEILAVHTAGKPLADDVSVADLADETEGFSGAQLEAVVREASMLAIREAATEQGPEQAAENADDVRITAAHFEAALDRERQR</sequence>
<dbReference type="CDD" id="cd19503">
    <property type="entry name" value="RecA-like_CDC48_NLV2_r1-like"/>
    <property type="match status" value="1"/>
</dbReference>
<dbReference type="InterPro" id="IPR003338">
    <property type="entry name" value="CDC4_N-term_subdom"/>
</dbReference>
<evidence type="ECO:0000256" key="1">
    <source>
        <dbReference type="ARBA" id="ARBA00009833"/>
    </source>
</evidence>
<accession>A0AA41G2I7</accession>
<evidence type="ECO:0000256" key="3">
    <source>
        <dbReference type="ARBA" id="ARBA00022741"/>
    </source>
</evidence>
<dbReference type="Pfam" id="PF02933">
    <property type="entry name" value="CDC48_2"/>
    <property type="match status" value="1"/>
</dbReference>
<dbReference type="FunFam" id="2.40.40.20:FF:000007">
    <property type="entry name" value="AAA family ATPase"/>
    <property type="match status" value="1"/>
</dbReference>
<evidence type="ECO:0000259" key="6">
    <source>
        <dbReference type="SMART" id="SM00382"/>
    </source>
</evidence>
<evidence type="ECO:0000259" key="8">
    <source>
        <dbReference type="SMART" id="SM01073"/>
    </source>
</evidence>
<dbReference type="SUPFAM" id="SSF52540">
    <property type="entry name" value="P-loop containing nucleoside triphosphate hydrolases"/>
    <property type="match status" value="2"/>
</dbReference>
<dbReference type="Pfam" id="PF17862">
    <property type="entry name" value="AAA_lid_3"/>
    <property type="match status" value="2"/>
</dbReference>
<dbReference type="Gene3D" id="1.10.8.60">
    <property type="match status" value="2"/>
</dbReference>
<dbReference type="AlphaFoldDB" id="A0AA41G2I7"/>
<dbReference type="SUPFAM" id="SSF50692">
    <property type="entry name" value="ADC-like"/>
    <property type="match status" value="1"/>
</dbReference>
<keyword evidence="2" id="KW-0677">Repeat</keyword>
<keyword evidence="10" id="KW-1185">Reference proteome</keyword>
<dbReference type="PROSITE" id="PS00674">
    <property type="entry name" value="AAA"/>
    <property type="match status" value="2"/>
</dbReference>